<evidence type="ECO:0000313" key="2">
    <source>
        <dbReference type="Proteomes" id="UP000199387"/>
    </source>
</evidence>
<dbReference type="AlphaFoldDB" id="A0A1G6RHD1"/>
<gene>
    <name evidence="1" type="ORF">SAMN04488112_12816</name>
</gene>
<name>A0A1G6RHD1_9BACL</name>
<dbReference type="STRING" id="1236220.SAMN04488112_12816"/>
<dbReference type="Proteomes" id="UP000199387">
    <property type="component" value="Unassembled WGS sequence"/>
</dbReference>
<evidence type="ECO:0000313" key="1">
    <source>
        <dbReference type="EMBL" id="SDD03405.1"/>
    </source>
</evidence>
<protein>
    <submittedName>
        <fullName evidence="1">Uncharacterized protein</fullName>
    </submittedName>
</protein>
<organism evidence="1 2">
    <name type="scientific">Melghirimyces thermohalophilus</name>
    <dbReference type="NCBI Taxonomy" id="1236220"/>
    <lineage>
        <taxon>Bacteria</taxon>
        <taxon>Bacillati</taxon>
        <taxon>Bacillota</taxon>
        <taxon>Bacilli</taxon>
        <taxon>Bacillales</taxon>
        <taxon>Thermoactinomycetaceae</taxon>
        <taxon>Melghirimyces</taxon>
    </lineage>
</organism>
<sequence>MIQRDQNTGEYVATCDTCGRVIETKSDREALNQALSERTEPLGPMELMGIDPDRIYCYDCMAMNSYFK</sequence>
<reference evidence="1 2" key="1">
    <citation type="submission" date="2016-10" db="EMBL/GenBank/DDBJ databases">
        <authorList>
            <person name="de Groot N.N."/>
        </authorList>
    </citation>
    <scope>NUCLEOTIDE SEQUENCE [LARGE SCALE GENOMIC DNA]</scope>
    <source>
        <strain evidence="1 2">DSM 45514</strain>
    </source>
</reference>
<dbReference type="OrthoDB" id="2990039at2"/>
<proteinExistence type="predicted"/>
<dbReference type="RefSeq" id="WP_091573054.1">
    <property type="nucleotide sequence ID" value="NZ_FMZA01000028.1"/>
</dbReference>
<accession>A0A1G6RHD1</accession>
<keyword evidence="2" id="KW-1185">Reference proteome</keyword>
<dbReference type="EMBL" id="FMZA01000028">
    <property type="protein sequence ID" value="SDD03405.1"/>
    <property type="molecule type" value="Genomic_DNA"/>
</dbReference>